<comment type="caution">
    <text evidence="2">The sequence shown here is derived from an EMBL/GenBank/DDBJ whole genome shotgun (WGS) entry which is preliminary data.</text>
</comment>
<gene>
    <name evidence="2" type="ORF">HMPREF0551_0300</name>
</gene>
<dbReference type="Gene3D" id="3.40.50.1820">
    <property type="entry name" value="alpha/beta hydrolase"/>
    <property type="match status" value="1"/>
</dbReference>
<keyword evidence="2" id="KW-0378">Hydrolase</keyword>
<dbReference type="eggNOG" id="COG2267">
    <property type="taxonomic scope" value="Bacteria"/>
</dbReference>
<dbReference type="PANTHER" id="PTHR43433:SF1">
    <property type="entry name" value="BLL5160 PROTEIN"/>
    <property type="match status" value="1"/>
</dbReference>
<dbReference type="PANTHER" id="PTHR43433">
    <property type="entry name" value="HYDROLASE, ALPHA/BETA FOLD FAMILY PROTEIN"/>
    <property type="match status" value="1"/>
</dbReference>
<dbReference type="RefSeq" id="WP_005672158.1">
    <property type="nucleotide sequence ID" value="NZ_CP146288.1"/>
</dbReference>
<dbReference type="PRINTS" id="PR00111">
    <property type="entry name" value="ABHYDROLASE"/>
</dbReference>
<dbReference type="AlphaFoldDB" id="E7RTN1"/>
<dbReference type="GO" id="GO:0016787">
    <property type="term" value="F:hydrolase activity"/>
    <property type="evidence" value="ECO:0007669"/>
    <property type="project" value="UniProtKB-KW"/>
</dbReference>
<accession>E7RTN1</accession>
<evidence type="ECO:0000259" key="1">
    <source>
        <dbReference type="Pfam" id="PF12697"/>
    </source>
</evidence>
<evidence type="ECO:0000313" key="2">
    <source>
        <dbReference type="EMBL" id="EFV96117.1"/>
    </source>
</evidence>
<dbReference type="SUPFAM" id="SSF53474">
    <property type="entry name" value="alpha/beta-Hydrolases"/>
    <property type="match status" value="1"/>
</dbReference>
<keyword evidence="3" id="KW-1185">Reference proteome</keyword>
<organism evidence="2 3">
    <name type="scientific">Lautropia mirabilis ATCC 51599</name>
    <dbReference type="NCBI Taxonomy" id="887898"/>
    <lineage>
        <taxon>Bacteria</taxon>
        <taxon>Pseudomonadati</taxon>
        <taxon>Pseudomonadota</taxon>
        <taxon>Betaproteobacteria</taxon>
        <taxon>Burkholderiales</taxon>
        <taxon>Burkholderiaceae</taxon>
        <taxon>Lautropia</taxon>
    </lineage>
</organism>
<dbReference type="Proteomes" id="UP000011021">
    <property type="component" value="Unassembled WGS sequence"/>
</dbReference>
<dbReference type="InterPro" id="IPR050471">
    <property type="entry name" value="AB_hydrolase"/>
</dbReference>
<dbReference type="InterPro" id="IPR029058">
    <property type="entry name" value="AB_hydrolase_fold"/>
</dbReference>
<dbReference type="InterPro" id="IPR000073">
    <property type="entry name" value="AB_hydrolase_1"/>
</dbReference>
<protein>
    <submittedName>
        <fullName evidence="2">Hydrolase, alpha/beta domain protein</fullName>
    </submittedName>
</protein>
<dbReference type="HOGENOM" id="CLU_020336_50_5_4"/>
<reference evidence="2 3" key="1">
    <citation type="submission" date="2010-12" db="EMBL/GenBank/DDBJ databases">
        <authorList>
            <person name="Muzny D."/>
            <person name="Qin X."/>
            <person name="Deng J."/>
            <person name="Jiang H."/>
            <person name="Liu Y."/>
            <person name="Qu J."/>
            <person name="Song X.-Z."/>
            <person name="Zhang L."/>
            <person name="Thornton R."/>
            <person name="Coyle M."/>
            <person name="Francisco L."/>
            <person name="Jackson L."/>
            <person name="Javaid M."/>
            <person name="Korchina V."/>
            <person name="Kovar C."/>
            <person name="Mata R."/>
            <person name="Mathew T."/>
            <person name="Ngo R."/>
            <person name="Nguyen L."/>
            <person name="Nguyen N."/>
            <person name="Okwuonu G."/>
            <person name="Ongeri F."/>
            <person name="Pham C."/>
            <person name="Simmons D."/>
            <person name="Wilczek-Boney K."/>
            <person name="Hale W."/>
            <person name="Jakkamsetti A."/>
            <person name="Pham P."/>
            <person name="Ruth R."/>
            <person name="San Lucas F."/>
            <person name="Warren J."/>
            <person name="Zhang J."/>
            <person name="Zhao Z."/>
            <person name="Zhou C."/>
            <person name="Zhu D."/>
            <person name="Lee S."/>
            <person name="Bess C."/>
            <person name="Blankenburg K."/>
            <person name="Forbes L."/>
            <person name="Fu Q."/>
            <person name="Gubbala S."/>
            <person name="Hirani K."/>
            <person name="Jayaseelan J.C."/>
            <person name="Lara F."/>
            <person name="Munidasa M."/>
            <person name="Palculict T."/>
            <person name="Patil S."/>
            <person name="Pu L.-L."/>
            <person name="Saada N."/>
            <person name="Tang L."/>
            <person name="Weissenberger G."/>
            <person name="Zhu Y."/>
            <person name="Hemphill L."/>
            <person name="Shang Y."/>
            <person name="Youmans B."/>
            <person name="Ayvaz T."/>
            <person name="Ross M."/>
            <person name="Santibanez J."/>
            <person name="Aqrawi P."/>
            <person name="Gross S."/>
            <person name="Joshi V."/>
            <person name="Fowler G."/>
            <person name="Nazareth L."/>
            <person name="Reid J."/>
            <person name="Worley K."/>
            <person name="Petrosino J."/>
            <person name="Highlander S."/>
            <person name="Gibbs R."/>
        </authorList>
    </citation>
    <scope>NUCLEOTIDE SEQUENCE [LARGE SCALE GENOMIC DNA]</scope>
    <source>
        <strain evidence="2 3">ATCC 51599</strain>
    </source>
</reference>
<proteinExistence type="predicted"/>
<dbReference type="EMBL" id="AEQP01000001">
    <property type="protein sequence ID" value="EFV96117.1"/>
    <property type="molecule type" value="Genomic_DNA"/>
</dbReference>
<dbReference type="STRING" id="887898.HMPREF0551_0300"/>
<dbReference type="Pfam" id="PF12697">
    <property type="entry name" value="Abhydrolase_6"/>
    <property type="match status" value="1"/>
</dbReference>
<feature type="domain" description="AB hydrolase-1" evidence="1">
    <location>
        <begin position="32"/>
        <end position="252"/>
    </location>
</feature>
<evidence type="ECO:0000313" key="3">
    <source>
        <dbReference type="Proteomes" id="UP000011021"/>
    </source>
</evidence>
<name>E7RTN1_9BURK</name>
<sequence length="272" mass="30406">MHTFNHRDGQQLDIDGARIYVEEQGNPDGPALLFLPGGFDQIETWNLLTPGLAATHRLIGIDSRGHGRSTLGPRPLSYRRLEEDVKAVVRHLGLTRYGVIGHSDGGIVALRLASDPANPVTHIIPIGAQWELPPDDPARDELAQATPDFWRKLFPGTRQTYGVGTYEALNPEPDFDTFARAVLAMWLSDGEDAYPGERIRNIQARTLIIHGEEDPFVSRPHTQALLDRVPHAKLLHLPFTEHSAHEERVDWVLPVIREFLGVSDTLEEPVKE</sequence>